<organism evidence="2 3">
    <name type="scientific">Platanthera guangdongensis</name>
    <dbReference type="NCBI Taxonomy" id="2320717"/>
    <lineage>
        <taxon>Eukaryota</taxon>
        <taxon>Viridiplantae</taxon>
        <taxon>Streptophyta</taxon>
        <taxon>Embryophyta</taxon>
        <taxon>Tracheophyta</taxon>
        <taxon>Spermatophyta</taxon>
        <taxon>Magnoliopsida</taxon>
        <taxon>Liliopsida</taxon>
        <taxon>Asparagales</taxon>
        <taxon>Orchidaceae</taxon>
        <taxon>Orchidoideae</taxon>
        <taxon>Orchideae</taxon>
        <taxon>Orchidinae</taxon>
        <taxon>Platanthera</taxon>
    </lineage>
</organism>
<evidence type="ECO:0000256" key="1">
    <source>
        <dbReference type="SAM" id="MobiDB-lite"/>
    </source>
</evidence>
<feature type="compositionally biased region" description="Basic and acidic residues" evidence="1">
    <location>
        <begin position="63"/>
        <end position="76"/>
    </location>
</feature>
<evidence type="ECO:0000313" key="2">
    <source>
        <dbReference type="EMBL" id="KAK8960572.1"/>
    </source>
</evidence>
<feature type="compositionally biased region" description="Polar residues" evidence="1">
    <location>
        <begin position="143"/>
        <end position="161"/>
    </location>
</feature>
<gene>
    <name evidence="2" type="ORF">KSP40_PGU004717</name>
</gene>
<feature type="region of interest" description="Disordered" evidence="1">
    <location>
        <begin position="1"/>
        <end position="76"/>
    </location>
</feature>
<dbReference type="EMBL" id="JBBWWR010000010">
    <property type="protein sequence ID" value="KAK8960572.1"/>
    <property type="molecule type" value="Genomic_DNA"/>
</dbReference>
<comment type="caution">
    <text evidence="2">The sequence shown here is derived from an EMBL/GenBank/DDBJ whole genome shotgun (WGS) entry which is preliminary data.</text>
</comment>
<sequence length="201" mass="21553">MADAAPLPLSPSPSPKQGSPSPSPSPPICSAPACTTRAPGLPISSPLPPKQGKPTVFGAVSSQKKEISGEEMQHNILEDGEIDATIEDEEEHLESNPADSAAEESFSAIPWPLFIFDIPPLRTYHFAYQAGEESSSDEDETMVTGSNDNSTEEQITPSSCPVSLEVSEDRNCFPSEDSDSLKRALQKSNLLAEEQAKRLLD</sequence>
<keyword evidence="3" id="KW-1185">Reference proteome</keyword>
<reference evidence="2 3" key="1">
    <citation type="journal article" date="2022" name="Nat. Plants">
        <title>Genomes of leafy and leafless Platanthera orchids illuminate the evolution of mycoheterotrophy.</title>
        <authorList>
            <person name="Li M.H."/>
            <person name="Liu K.W."/>
            <person name="Li Z."/>
            <person name="Lu H.C."/>
            <person name="Ye Q.L."/>
            <person name="Zhang D."/>
            <person name="Wang J.Y."/>
            <person name="Li Y.F."/>
            <person name="Zhong Z.M."/>
            <person name="Liu X."/>
            <person name="Yu X."/>
            <person name="Liu D.K."/>
            <person name="Tu X.D."/>
            <person name="Liu B."/>
            <person name="Hao Y."/>
            <person name="Liao X.Y."/>
            <person name="Jiang Y.T."/>
            <person name="Sun W.H."/>
            <person name="Chen J."/>
            <person name="Chen Y.Q."/>
            <person name="Ai Y."/>
            <person name="Zhai J.W."/>
            <person name="Wu S.S."/>
            <person name="Zhou Z."/>
            <person name="Hsiao Y.Y."/>
            <person name="Wu W.L."/>
            <person name="Chen Y.Y."/>
            <person name="Lin Y.F."/>
            <person name="Hsu J.L."/>
            <person name="Li C.Y."/>
            <person name="Wang Z.W."/>
            <person name="Zhao X."/>
            <person name="Zhong W.Y."/>
            <person name="Ma X.K."/>
            <person name="Ma L."/>
            <person name="Huang J."/>
            <person name="Chen G.Z."/>
            <person name="Huang M.Z."/>
            <person name="Huang L."/>
            <person name="Peng D.H."/>
            <person name="Luo Y.B."/>
            <person name="Zou S.Q."/>
            <person name="Chen S.P."/>
            <person name="Lan S."/>
            <person name="Tsai W.C."/>
            <person name="Van de Peer Y."/>
            <person name="Liu Z.J."/>
        </authorList>
    </citation>
    <scope>NUCLEOTIDE SEQUENCE [LARGE SCALE GENOMIC DNA]</scope>
    <source>
        <strain evidence="2">Lor288</strain>
    </source>
</reference>
<name>A0ABR2M8U6_9ASPA</name>
<protein>
    <submittedName>
        <fullName evidence="2">Uncharacterized protein</fullName>
    </submittedName>
</protein>
<accession>A0ABR2M8U6</accession>
<dbReference type="Proteomes" id="UP001412067">
    <property type="component" value="Unassembled WGS sequence"/>
</dbReference>
<evidence type="ECO:0000313" key="3">
    <source>
        <dbReference type="Proteomes" id="UP001412067"/>
    </source>
</evidence>
<proteinExistence type="predicted"/>
<feature type="region of interest" description="Disordered" evidence="1">
    <location>
        <begin position="129"/>
        <end position="179"/>
    </location>
</feature>